<evidence type="ECO:0000313" key="3">
    <source>
        <dbReference type="Proteomes" id="UP000576152"/>
    </source>
</evidence>
<keyword evidence="3" id="KW-1185">Reference proteome</keyword>
<name>A0ABR6HR52_9RHOB</name>
<dbReference type="Proteomes" id="UP000576152">
    <property type="component" value="Unassembled WGS sequence"/>
</dbReference>
<organism evidence="2 3">
    <name type="scientific">Limimaricola variabilis</name>
    <dbReference type="NCBI Taxonomy" id="1492771"/>
    <lineage>
        <taxon>Bacteria</taxon>
        <taxon>Pseudomonadati</taxon>
        <taxon>Pseudomonadota</taxon>
        <taxon>Alphaproteobacteria</taxon>
        <taxon>Rhodobacterales</taxon>
        <taxon>Paracoccaceae</taxon>
        <taxon>Limimaricola</taxon>
    </lineage>
</organism>
<sequence>MLRPSACRTRSKSPQIALPDHVAGSGQLDRLVDTARGYADHAIAENTRRAYARDWAGFAR</sequence>
<feature type="region of interest" description="Disordered" evidence="1">
    <location>
        <begin position="1"/>
        <end position="21"/>
    </location>
</feature>
<dbReference type="EMBL" id="JACIBX010000010">
    <property type="protein sequence ID" value="MBB3713032.1"/>
    <property type="molecule type" value="Genomic_DNA"/>
</dbReference>
<comment type="caution">
    <text evidence="2">The sequence shown here is derived from an EMBL/GenBank/DDBJ whole genome shotgun (WGS) entry which is preliminary data.</text>
</comment>
<evidence type="ECO:0008006" key="4">
    <source>
        <dbReference type="Google" id="ProtNLM"/>
    </source>
</evidence>
<protein>
    <recommendedName>
        <fullName evidence="4">Integrase</fullName>
    </recommendedName>
</protein>
<accession>A0ABR6HR52</accession>
<dbReference type="SUPFAM" id="SSF47823">
    <property type="entry name" value="lambda integrase-like, N-terminal domain"/>
    <property type="match status" value="1"/>
</dbReference>
<evidence type="ECO:0000256" key="1">
    <source>
        <dbReference type="SAM" id="MobiDB-lite"/>
    </source>
</evidence>
<gene>
    <name evidence="2" type="ORF">FHS00_002633</name>
</gene>
<proteinExistence type="predicted"/>
<evidence type="ECO:0000313" key="2">
    <source>
        <dbReference type="EMBL" id="MBB3713032.1"/>
    </source>
</evidence>
<reference evidence="2 3" key="1">
    <citation type="submission" date="2020-08" db="EMBL/GenBank/DDBJ databases">
        <title>Genomic Encyclopedia of Type Strains, Phase III (KMG-III): the genomes of soil and plant-associated and newly described type strains.</title>
        <authorList>
            <person name="Whitman W."/>
        </authorList>
    </citation>
    <scope>NUCLEOTIDE SEQUENCE [LARGE SCALE GENOMIC DNA]</scope>
    <source>
        <strain evidence="2 3">CECT 8572</strain>
    </source>
</reference>